<dbReference type="EMBL" id="BOSM01000006">
    <property type="protein sequence ID" value="GIP59798.1"/>
    <property type="molecule type" value="Genomic_DNA"/>
</dbReference>
<protein>
    <submittedName>
        <fullName evidence="5">Dehydrogenase</fullName>
    </submittedName>
    <submittedName>
        <fullName evidence="6">Gfo/Idh/MocA family oxidoreductase</fullName>
    </submittedName>
</protein>
<dbReference type="SUPFAM" id="SSF55347">
    <property type="entry name" value="Glyceraldehyde-3-phosphate dehydrogenase-like, C-terminal domain"/>
    <property type="match status" value="1"/>
</dbReference>
<keyword evidence="7" id="KW-1185">Reference proteome</keyword>
<dbReference type="Pfam" id="PF01408">
    <property type="entry name" value="GFO_IDH_MocA"/>
    <property type="match status" value="1"/>
</dbReference>
<dbReference type="InterPro" id="IPR055170">
    <property type="entry name" value="GFO_IDH_MocA-like_dom"/>
</dbReference>
<evidence type="ECO:0000313" key="5">
    <source>
        <dbReference type="EMBL" id="GIP59798.1"/>
    </source>
</evidence>
<dbReference type="AlphaFoldDB" id="A0AA95KWV9"/>
<keyword evidence="2" id="KW-0560">Oxidoreductase</keyword>
<dbReference type="Gene3D" id="3.40.50.720">
    <property type="entry name" value="NAD(P)-binding Rossmann-like Domain"/>
    <property type="match status" value="1"/>
</dbReference>
<organism evidence="6 8">
    <name type="scientific">Paenibacillus woosongensis</name>
    <dbReference type="NCBI Taxonomy" id="307580"/>
    <lineage>
        <taxon>Bacteria</taxon>
        <taxon>Bacillati</taxon>
        <taxon>Bacillota</taxon>
        <taxon>Bacilli</taxon>
        <taxon>Bacillales</taxon>
        <taxon>Paenibacillaceae</taxon>
        <taxon>Paenibacillus</taxon>
    </lineage>
</organism>
<evidence type="ECO:0000256" key="2">
    <source>
        <dbReference type="ARBA" id="ARBA00023002"/>
    </source>
</evidence>
<dbReference type="GO" id="GO:0016491">
    <property type="term" value="F:oxidoreductase activity"/>
    <property type="evidence" value="ECO:0007669"/>
    <property type="project" value="UniProtKB-KW"/>
</dbReference>
<dbReference type="Gene3D" id="3.30.360.10">
    <property type="entry name" value="Dihydrodipicolinate Reductase, domain 2"/>
    <property type="match status" value="1"/>
</dbReference>
<dbReference type="GO" id="GO:0000166">
    <property type="term" value="F:nucleotide binding"/>
    <property type="evidence" value="ECO:0007669"/>
    <property type="project" value="InterPro"/>
</dbReference>
<dbReference type="KEGG" id="pwn:QNH46_05520"/>
<dbReference type="PANTHER" id="PTHR22604:SF105">
    <property type="entry name" value="TRANS-1,2-DIHYDROBENZENE-1,2-DIOL DEHYDROGENASE"/>
    <property type="match status" value="1"/>
</dbReference>
<evidence type="ECO:0000313" key="7">
    <source>
        <dbReference type="Proteomes" id="UP000681290"/>
    </source>
</evidence>
<reference evidence="5 7" key="1">
    <citation type="submission" date="2021-03" db="EMBL/GenBank/DDBJ databases">
        <title>Antimicrobial resistance genes in bacteria isolated from Japanese honey, and their potential for conferring macrolide and lincosamide resistance in the American foulbrood pathogen Paenibacillus larvae.</title>
        <authorList>
            <person name="Okamoto M."/>
            <person name="Kumagai M."/>
            <person name="Kanamori H."/>
            <person name="Takamatsu D."/>
        </authorList>
    </citation>
    <scope>NUCLEOTIDE SEQUENCE [LARGE SCALE GENOMIC DNA]</scope>
    <source>
        <strain evidence="5 7">J15TS10</strain>
    </source>
</reference>
<feature type="domain" description="Gfo/Idh/MocA-like oxidoreductase N-terminal" evidence="3">
    <location>
        <begin position="9"/>
        <end position="125"/>
    </location>
</feature>
<dbReference type="InterPro" id="IPR050984">
    <property type="entry name" value="Gfo/Idh/MocA_domain"/>
</dbReference>
<reference evidence="6" key="2">
    <citation type="submission" date="2023-05" db="EMBL/GenBank/DDBJ databases">
        <title>Comparative genomics of Bacillaceae isolates and their secondary metabolite potential.</title>
        <authorList>
            <person name="Song L."/>
            <person name="Nielsen L.J."/>
            <person name="Mohite O."/>
            <person name="Xu X."/>
            <person name="Weber T."/>
            <person name="Kovacs A.T."/>
        </authorList>
    </citation>
    <scope>NUCLEOTIDE SEQUENCE</scope>
    <source>
        <strain evidence="6">B2_4</strain>
    </source>
</reference>
<gene>
    <name evidence="5" type="ORF">J15TS10_36120</name>
    <name evidence="6" type="ORF">QNH46_05520</name>
</gene>
<proteinExistence type="inferred from homology"/>
<name>A0AA95KWV9_9BACL</name>
<dbReference type="EMBL" id="CP126084">
    <property type="protein sequence ID" value="WHX50125.1"/>
    <property type="molecule type" value="Genomic_DNA"/>
</dbReference>
<dbReference type="SUPFAM" id="SSF51735">
    <property type="entry name" value="NAD(P)-binding Rossmann-fold domains"/>
    <property type="match status" value="1"/>
</dbReference>
<evidence type="ECO:0000259" key="3">
    <source>
        <dbReference type="Pfam" id="PF01408"/>
    </source>
</evidence>
<dbReference type="RefSeq" id="WP_213592893.1">
    <property type="nucleotide sequence ID" value="NZ_BOSM01000006.1"/>
</dbReference>
<evidence type="ECO:0000256" key="1">
    <source>
        <dbReference type="ARBA" id="ARBA00010928"/>
    </source>
</evidence>
<dbReference type="PANTHER" id="PTHR22604">
    <property type="entry name" value="OXIDOREDUCTASES"/>
    <property type="match status" value="1"/>
</dbReference>
<dbReference type="InterPro" id="IPR036291">
    <property type="entry name" value="NAD(P)-bd_dom_sf"/>
</dbReference>
<sequence length="331" mass="36485">MKENTRKTIRWGIMGTGWIAEKFAADLTHVSNGEGMAVGSRTLNSANQFAAKFNIPRAYGSYEELVSDPEIDAIYVATPHPFHRDNVITALSGGKAVLCEKPFTVNSRELEEIIALAKEKRLFLMEAMWTRFLPPIIQVRQWLEEGRIGEIKLLKAEFGFRSDWNPSGRLLNPELGGGALLDAGIYPVSFASMIFGPNPEQVWSTAHIGETGVDEHFSILLDYGQGRSASLHGAVRLALTNEAYIYGTEGSIHIPSFLNATKAVLHVNGQEPVEVKDDRTAVGYAFEAEEVGRCLLAGETESSAITLAESLGIMQLLDQLRAQWGLKYPFE</sequence>
<evidence type="ECO:0000259" key="4">
    <source>
        <dbReference type="Pfam" id="PF22725"/>
    </source>
</evidence>
<comment type="similarity">
    <text evidence="1">Belongs to the Gfo/Idh/MocA family.</text>
</comment>
<dbReference type="InterPro" id="IPR000683">
    <property type="entry name" value="Gfo/Idh/MocA-like_OxRdtase_N"/>
</dbReference>
<dbReference type="Proteomes" id="UP001177943">
    <property type="component" value="Chromosome"/>
</dbReference>
<dbReference type="Proteomes" id="UP000681290">
    <property type="component" value="Unassembled WGS sequence"/>
</dbReference>
<evidence type="ECO:0000313" key="8">
    <source>
        <dbReference type="Proteomes" id="UP001177943"/>
    </source>
</evidence>
<dbReference type="Pfam" id="PF22725">
    <property type="entry name" value="GFO_IDH_MocA_C3"/>
    <property type="match status" value="1"/>
</dbReference>
<accession>A0AA95KWV9</accession>
<feature type="domain" description="GFO/IDH/MocA-like oxidoreductase" evidence="4">
    <location>
        <begin position="137"/>
        <end position="252"/>
    </location>
</feature>
<evidence type="ECO:0000313" key="6">
    <source>
        <dbReference type="EMBL" id="WHX50125.1"/>
    </source>
</evidence>